<dbReference type="Proteomes" id="UP000184383">
    <property type="component" value="Unassembled WGS sequence"/>
</dbReference>
<dbReference type="RefSeq" id="XP_040694591.1">
    <property type="nucleotide sequence ID" value="XM_040838725.1"/>
</dbReference>
<gene>
    <name evidence="2" type="ORF">ASPWEDRAFT_64252</name>
</gene>
<evidence type="ECO:0000313" key="3">
    <source>
        <dbReference type="Proteomes" id="UP000184383"/>
    </source>
</evidence>
<dbReference type="OrthoDB" id="4472346at2759"/>
<dbReference type="PANTHER" id="PTHR33266">
    <property type="entry name" value="CHROMOSOME 15, WHOLE GENOME SHOTGUN SEQUENCE"/>
    <property type="match status" value="1"/>
</dbReference>
<dbReference type="STRING" id="1073089.A0A1L9S147"/>
<feature type="compositionally biased region" description="Basic and acidic residues" evidence="1">
    <location>
        <begin position="1"/>
        <end position="21"/>
    </location>
</feature>
<sequence length="962" mass="108893">MSSEDLNHPIEAFHDSRDETQILHLSPGSTDASREGEMHQESDENPTVAGQKTQWRQCKTVEEFSQLSKQPKEVASTLKKLMEMLVTPETEIITFVQEQAPLYLHSVQKMLQDRRLTGISWRQLSGTNDNIDNVVSIYPHFLAISGLPSEKSVKNYHDLLCVLFPERAIQQYNPIVVSEAFFQEPIDATRDIAPTVYEETVLLYRKYNPALHLAPYTSWNGPSGIGKSKTTEQISDKNLNYVVYASLAKPDSGAYPERSPIANNIRDLDSRDTMTCFFECFLAASLVNVELCRERKISPRVFFQVQVRREFIVFNQEIASCIKKFADQVWDTFEKSSDQAKNRIRSYRMSTKDNKPGSSMALVYQTIVDEHLDSYRHRAENCFSSLVAHLENFPRLPIGNRKEIPPLQEPAALICLDEAGELFADDDSERFLALRRAMRDRMAMRHKESKKTFFAILLDTSYRLSLFLPPRGRDPSLKYLRPGHLLGPIFQINTFDLFGSVTDPDVNIDAAQLFSLGRPLWGTWIRKFGLEAAKSLARSKICGGDPSPQPIMTKAQALALLSYRVNFYVVHHELAEELTSQFLRYIVGVNKDRTLVQTLQPSEPILAWASTQVMMSPQSRLQVVKRFFDAISEGSINTGDTGEMVAALLMFFAFDHLHGTENPKLTHAHRFLSGLLPDQIIQEIKARQKDSSQINTILSDGMIFFNHAIRMREPPTKDTLRDAFLRGAIIYPEKNFAGTDIIIPVFLPHPKTLSCILVQVKNCLHFSITTELRANAFSSFTKTERVASAFLDDAFPYIGIFMSLRSLKSPAAEVIHPTPHGAATRATTTTDESSTNKQKTGLRKMGSTIFNKTVSFGVKYEKSATYGWTPRHKVIVVTSGLDTRLFPGIGFPEEHSGETETEEILTYLESPRLCQRWAAKRKVNLSRETSSPRLIPNPLASRVTFSLFSIFLPPPPPFFAFY</sequence>
<reference evidence="3" key="1">
    <citation type="journal article" date="2017" name="Genome Biol.">
        <title>Comparative genomics reveals high biological diversity and specific adaptations in the industrially and medically important fungal genus Aspergillus.</title>
        <authorList>
            <person name="de Vries R.P."/>
            <person name="Riley R."/>
            <person name="Wiebenga A."/>
            <person name="Aguilar-Osorio G."/>
            <person name="Amillis S."/>
            <person name="Uchima C.A."/>
            <person name="Anderluh G."/>
            <person name="Asadollahi M."/>
            <person name="Askin M."/>
            <person name="Barry K."/>
            <person name="Battaglia E."/>
            <person name="Bayram O."/>
            <person name="Benocci T."/>
            <person name="Braus-Stromeyer S.A."/>
            <person name="Caldana C."/>
            <person name="Canovas D."/>
            <person name="Cerqueira G.C."/>
            <person name="Chen F."/>
            <person name="Chen W."/>
            <person name="Choi C."/>
            <person name="Clum A."/>
            <person name="Dos Santos R.A."/>
            <person name="Damasio A.R."/>
            <person name="Diallinas G."/>
            <person name="Emri T."/>
            <person name="Fekete E."/>
            <person name="Flipphi M."/>
            <person name="Freyberg S."/>
            <person name="Gallo A."/>
            <person name="Gournas C."/>
            <person name="Habgood R."/>
            <person name="Hainaut M."/>
            <person name="Harispe M.L."/>
            <person name="Henrissat B."/>
            <person name="Hilden K.S."/>
            <person name="Hope R."/>
            <person name="Hossain A."/>
            <person name="Karabika E."/>
            <person name="Karaffa L."/>
            <person name="Karanyi Z."/>
            <person name="Krasevec N."/>
            <person name="Kuo A."/>
            <person name="Kusch H."/>
            <person name="LaButti K."/>
            <person name="Lagendijk E.L."/>
            <person name="Lapidus A."/>
            <person name="Levasseur A."/>
            <person name="Lindquist E."/>
            <person name="Lipzen A."/>
            <person name="Logrieco A.F."/>
            <person name="MacCabe A."/>
            <person name="Maekelae M.R."/>
            <person name="Malavazi I."/>
            <person name="Melin P."/>
            <person name="Meyer V."/>
            <person name="Mielnichuk N."/>
            <person name="Miskei M."/>
            <person name="Molnar A.P."/>
            <person name="Mule G."/>
            <person name="Ngan C.Y."/>
            <person name="Orejas M."/>
            <person name="Orosz E."/>
            <person name="Ouedraogo J.P."/>
            <person name="Overkamp K.M."/>
            <person name="Park H.-S."/>
            <person name="Perrone G."/>
            <person name="Piumi F."/>
            <person name="Punt P.J."/>
            <person name="Ram A.F."/>
            <person name="Ramon A."/>
            <person name="Rauscher S."/>
            <person name="Record E."/>
            <person name="Riano-Pachon D.M."/>
            <person name="Robert V."/>
            <person name="Roehrig J."/>
            <person name="Ruller R."/>
            <person name="Salamov A."/>
            <person name="Salih N.S."/>
            <person name="Samson R.A."/>
            <person name="Sandor E."/>
            <person name="Sanguinetti M."/>
            <person name="Schuetze T."/>
            <person name="Sepcic K."/>
            <person name="Shelest E."/>
            <person name="Sherlock G."/>
            <person name="Sophianopoulou V."/>
            <person name="Squina F.M."/>
            <person name="Sun H."/>
            <person name="Susca A."/>
            <person name="Todd R.B."/>
            <person name="Tsang A."/>
            <person name="Unkles S.E."/>
            <person name="van de Wiele N."/>
            <person name="van Rossen-Uffink D."/>
            <person name="Oliveira J.V."/>
            <person name="Vesth T.C."/>
            <person name="Visser J."/>
            <person name="Yu J.-H."/>
            <person name="Zhou M."/>
            <person name="Andersen M.R."/>
            <person name="Archer D.B."/>
            <person name="Baker S.E."/>
            <person name="Benoit I."/>
            <person name="Brakhage A.A."/>
            <person name="Braus G.H."/>
            <person name="Fischer R."/>
            <person name="Frisvad J.C."/>
            <person name="Goldman G.H."/>
            <person name="Houbraken J."/>
            <person name="Oakley B."/>
            <person name="Pocsi I."/>
            <person name="Scazzocchio C."/>
            <person name="Seiboth B."/>
            <person name="vanKuyk P.A."/>
            <person name="Wortman J."/>
            <person name="Dyer P.S."/>
            <person name="Grigoriev I.V."/>
        </authorList>
    </citation>
    <scope>NUCLEOTIDE SEQUENCE [LARGE SCALE GENOMIC DNA]</scope>
    <source>
        <strain evidence="3">DTO 134E9</strain>
    </source>
</reference>
<evidence type="ECO:0000256" key="1">
    <source>
        <dbReference type="SAM" id="MobiDB-lite"/>
    </source>
</evidence>
<dbReference type="EMBL" id="KV878209">
    <property type="protein sequence ID" value="OJJ40915.1"/>
    <property type="molecule type" value="Genomic_DNA"/>
</dbReference>
<accession>A0A1L9S147</accession>
<evidence type="ECO:0000313" key="2">
    <source>
        <dbReference type="EMBL" id="OJJ40915.1"/>
    </source>
</evidence>
<dbReference type="AlphaFoldDB" id="A0A1L9S147"/>
<name>A0A1L9S147_ASPWE</name>
<dbReference type="PANTHER" id="PTHR33266:SF1">
    <property type="entry name" value="F-BOX DOMAIN-CONTAINING PROTEIN"/>
    <property type="match status" value="1"/>
</dbReference>
<proteinExistence type="predicted"/>
<keyword evidence="3" id="KW-1185">Reference proteome</keyword>
<feature type="region of interest" description="Disordered" evidence="1">
    <location>
        <begin position="1"/>
        <end position="53"/>
    </location>
</feature>
<feature type="compositionally biased region" description="Basic and acidic residues" evidence="1">
    <location>
        <begin position="32"/>
        <end position="42"/>
    </location>
</feature>
<dbReference type="VEuPathDB" id="FungiDB:ASPWEDRAFT_64252"/>
<dbReference type="GeneID" id="63754573"/>
<protein>
    <submittedName>
        <fullName evidence="2">Uncharacterized protein</fullName>
    </submittedName>
</protein>
<organism evidence="2 3">
    <name type="scientific">Aspergillus wentii DTO 134E9</name>
    <dbReference type="NCBI Taxonomy" id="1073089"/>
    <lineage>
        <taxon>Eukaryota</taxon>
        <taxon>Fungi</taxon>
        <taxon>Dikarya</taxon>
        <taxon>Ascomycota</taxon>
        <taxon>Pezizomycotina</taxon>
        <taxon>Eurotiomycetes</taxon>
        <taxon>Eurotiomycetidae</taxon>
        <taxon>Eurotiales</taxon>
        <taxon>Aspergillaceae</taxon>
        <taxon>Aspergillus</taxon>
        <taxon>Aspergillus subgen. Cremei</taxon>
    </lineage>
</organism>